<comment type="caution">
    <text evidence="1">The sequence shown here is derived from an EMBL/GenBank/DDBJ whole genome shotgun (WGS) entry which is preliminary data.</text>
</comment>
<evidence type="ECO:0000313" key="2">
    <source>
        <dbReference type="Proteomes" id="UP001499988"/>
    </source>
</evidence>
<accession>A0ABP9EKW0</accession>
<evidence type="ECO:0000313" key="1">
    <source>
        <dbReference type="EMBL" id="GAA4879775.1"/>
    </source>
</evidence>
<organism evidence="1 2">
    <name type="scientific">Ferrimonas pelagia</name>
    <dbReference type="NCBI Taxonomy" id="1177826"/>
    <lineage>
        <taxon>Bacteria</taxon>
        <taxon>Pseudomonadati</taxon>
        <taxon>Pseudomonadota</taxon>
        <taxon>Gammaproteobacteria</taxon>
        <taxon>Alteromonadales</taxon>
        <taxon>Ferrimonadaceae</taxon>
        <taxon>Ferrimonas</taxon>
    </lineage>
</organism>
<name>A0ABP9EKW0_9GAMM</name>
<protein>
    <submittedName>
        <fullName evidence="1">Uncharacterized protein</fullName>
    </submittedName>
</protein>
<sequence>MSLLTVDWPEEKFGLPQMESYTLKRQTNLLRTDMASGHVRQRRISRQVPTLMTAEWLLESDLRDDFIGFIDYALQGGVVWFRMPVLVGKALRLHDCRFLTHPADDETPGPMLTRFQSTIEVRQVYRSDDERIVSVILAPNTLDDCVAGTNDAMNSYYTASWKDDQ</sequence>
<gene>
    <name evidence="1" type="ORF">GCM10023333_12350</name>
</gene>
<dbReference type="EMBL" id="BAABJZ010000016">
    <property type="protein sequence ID" value="GAA4879775.1"/>
    <property type="molecule type" value="Genomic_DNA"/>
</dbReference>
<dbReference type="Proteomes" id="UP001499988">
    <property type="component" value="Unassembled WGS sequence"/>
</dbReference>
<keyword evidence="2" id="KW-1185">Reference proteome</keyword>
<proteinExistence type="predicted"/>
<dbReference type="RefSeq" id="WP_345334465.1">
    <property type="nucleotide sequence ID" value="NZ_BAABJZ010000016.1"/>
</dbReference>
<reference evidence="2" key="1">
    <citation type="journal article" date="2019" name="Int. J. Syst. Evol. Microbiol.">
        <title>The Global Catalogue of Microorganisms (GCM) 10K type strain sequencing project: providing services to taxonomists for standard genome sequencing and annotation.</title>
        <authorList>
            <consortium name="The Broad Institute Genomics Platform"/>
            <consortium name="The Broad Institute Genome Sequencing Center for Infectious Disease"/>
            <person name="Wu L."/>
            <person name="Ma J."/>
        </authorList>
    </citation>
    <scope>NUCLEOTIDE SEQUENCE [LARGE SCALE GENOMIC DNA]</scope>
    <source>
        <strain evidence="2">JCM 18401</strain>
    </source>
</reference>